<dbReference type="Pfam" id="PF19614">
    <property type="entry name" value="DUF6119"/>
    <property type="match status" value="1"/>
</dbReference>
<dbReference type="NCBIfam" id="TIGR04141">
    <property type="entry name" value="TIGR04141 family sporadically distributed protein"/>
    <property type="match status" value="1"/>
</dbReference>
<proteinExistence type="predicted"/>
<dbReference type="InterPro" id="IPR026487">
    <property type="entry name" value="CHP04141"/>
</dbReference>
<name>A0A7T1T6Z8_9ACTN</name>
<evidence type="ECO:0008006" key="3">
    <source>
        <dbReference type="Google" id="ProtNLM"/>
    </source>
</evidence>
<dbReference type="Proteomes" id="UP000595046">
    <property type="component" value="Chromosome"/>
</dbReference>
<dbReference type="EMBL" id="CP048882">
    <property type="protein sequence ID" value="QPP07544.1"/>
    <property type="molecule type" value="Genomic_DNA"/>
</dbReference>
<dbReference type="AlphaFoldDB" id="A0A7T1T6Z8"/>
<reference evidence="2" key="1">
    <citation type="submission" date="2020-02" db="EMBL/GenBank/DDBJ databases">
        <title>Streptomyces sp. ASO4wet.</title>
        <authorList>
            <person name="Risdian C."/>
            <person name="Landwehr W."/>
            <person name="Schupp P."/>
            <person name="Wink J."/>
        </authorList>
    </citation>
    <scope>NUCLEOTIDE SEQUENCE [LARGE SCALE GENOMIC DNA]</scope>
    <source>
        <strain evidence="2">ASO4wet</strain>
    </source>
</reference>
<evidence type="ECO:0000313" key="1">
    <source>
        <dbReference type="EMBL" id="QPP07544.1"/>
    </source>
</evidence>
<organism evidence="1 2">
    <name type="scientific">Streptomyces bathyalis</name>
    <dbReference type="NCBI Taxonomy" id="2710756"/>
    <lineage>
        <taxon>Bacteria</taxon>
        <taxon>Bacillati</taxon>
        <taxon>Actinomycetota</taxon>
        <taxon>Actinomycetes</taxon>
        <taxon>Kitasatosporales</taxon>
        <taxon>Streptomycetaceae</taxon>
        <taxon>Streptomyces</taxon>
    </lineage>
</organism>
<accession>A0A7T1T6Z8</accession>
<sequence length="576" mass="64624">MTETYLSAHNLYTFTNSCAILNQLLRNWGVGMRVSIYLFRAEAQGFEGLLRDFSLSSQRPEERVTIPDNQGSLDCRVWVMPGHPKEPKWAAALSPLVDVTDLKNSNNSVAVLFKVADRFFAVCFGYAQSMLNNELLEPEFGLRVTANMADPMKISAMQVRTVDANSRQQRSQTANRSRVAEFDLEVEREWLRYLKADVTEDLNWATGVGGSQALSLTTDTDLLEFPGLLSQLLDKFESEDYKEKFPYLDNFVPVSKGDPVLENLWSALCSALEDSTSKKIGVACPDDLLGADVSYWKISGDRIRKREPLEELDLASMLTRLPENDLDEKLKKLKITPFDASDSPMRPKRSLTDYFVFETETAEETYALCLGQWFRIAAGYLHEINSRIDQIEDVTEGIGLPPWLPNLDGSYKTETEYNEDVADECGHILLDTKNFMIGGSHQKVEVCDLLTKEYDFVCVKKMEDSPTMSHLFSQAAVSADLYVENAVGSGRDSQIGYADKTRNQYNEKWGDVTAVENNKRMILAIATSKDGPLARSLFFFSKVNLVKRVSEIRKAGFGVALAKISRPTPATVVGRG</sequence>
<evidence type="ECO:0000313" key="2">
    <source>
        <dbReference type="Proteomes" id="UP000595046"/>
    </source>
</evidence>
<protein>
    <recommendedName>
        <fullName evidence="3">Sporadically distributed protein, TIGR04141 family</fullName>
    </recommendedName>
</protein>
<dbReference type="RefSeq" id="WP_197351352.1">
    <property type="nucleotide sequence ID" value="NZ_CP048882.1"/>
</dbReference>
<keyword evidence="2" id="KW-1185">Reference proteome</keyword>
<gene>
    <name evidence="1" type="ORF">G4Z16_15395</name>
</gene>
<dbReference type="KEGG" id="sbat:G4Z16_15395"/>